<dbReference type="OMA" id="RVFKNYY"/>
<evidence type="ECO:0000256" key="4">
    <source>
        <dbReference type="ARBA" id="ARBA00022454"/>
    </source>
</evidence>
<evidence type="ECO:0000313" key="8">
    <source>
        <dbReference type="EnsemblMetazoa" id="XP_782308"/>
    </source>
</evidence>
<evidence type="ECO:0000256" key="1">
    <source>
        <dbReference type="ARBA" id="ARBA00004123"/>
    </source>
</evidence>
<keyword evidence="9" id="KW-1185">Reference proteome</keyword>
<keyword evidence="4" id="KW-0158">Chromosome</keyword>
<evidence type="ECO:0000256" key="3">
    <source>
        <dbReference type="ARBA" id="ARBA00005470"/>
    </source>
</evidence>
<dbReference type="PANTHER" id="PTHR48208:SF2">
    <property type="entry name" value="CENTROMERE PROTEIN I"/>
    <property type="match status" value="1"/>
</dbReference>
<proteinExistence type="inferred from homology"/>
<dbReference type="EnsemblMetazoa" id="XM_777215">
    <property type="protein sequence ID" value="XP_782308"/>
    <property type="gene ID" value="LOC576953"/>
</dbReference>
<dbReference type="Pfam" id="PF07778">
    <property type="entry name" value="CENP-I"/>
    <property type="match status" value="1"/>
</dbReference>
<comment type="similarity">
    <text evidence="3">Belongs to the CENP-I/CTF3 family.</text>
</comment>
<sequence>MFPKQFSTSSEQYKMAARSRQSITPQKSMVKSPSKKEKESVKRLKEAVKFFTDPTSDTKVRANIKLSNALDTIIQEAQRNGLSEAVILTLVDIAASAKFADSTNSRLIKHLLPMDSIPEDAAVQSISWMCTNKPSHEKQALLLKWIVLTFDLLDGTEKLHALYGIIFYFIENDTLCPHACHLLYLLTRKEDVIAHRVRKLLSVQRRVGSQPHITGLLSIYKVFAPHLVSLSLPSTQRAYFKLTDRNWASKVREARERIQEGRPANTSMQRDAAHRTITDVAMVQKRRKLNPVPDLRSSYTTLDPRAEVMTKVPLEQVKSFEEFLDTFDHLELPSQAAAVLRSPVLQYLVACRRDQATTQRLNFWLSQTLQIELMDSGSCNGRTEQLLQLLINFMDFIQESVPVCEQFLTRYLLTWNGHDYRPYILKMISRFRIYQFHVLNDLVLEPLRALFFSSSVYFKCQVLHTLTELLRNYVTHEISRYHETAQRQKVEETETLLEDDDDMEARPLHSSSSVFSIRVAYFDPMNTVKKLVEFVDGLCSVALQLHQHHSLLLHHTLTFFELVASLYTKHGIVFSQMPAKINCYRAMFGIDPTACSRMCQIICNYKAEFTALHADNDIHKQWEEMKKGIIVLNSIILTLCNCLWRTRAFDTTMDHGVSLEYMEATKIPNPNKIFSMQGSLATVCFCKKFFVETQPASKWVEPQMIKSVHKPVYMEFLQRERMDGIVNFIQTFIRRTGASQTTDTSKLEQTSTQN</sequence>
<keyword evidence="6" id="KW-0137">Centromere</keyword>
<evidence type="ECO:0000256" key="2">
    <source>
        <dbReference type="ARBA" id="ARBA00004584"/>
    </source>
</evidence>
<feature type="compositionally biased region" description="Polar residues" evidence="7">
    <location>
        <begin position="1"/>
        <end position="12"/>
    </location>
</feature>
<evidence type="ECO:0000256" key="6">
    <source>
        <dbReference type="ARBA" id="ARBA00023328"/>
    </source>
</evidence>
<dbReference type="CDD" id="cd22647">
    <property type="entry name" value="CTF3_NTD_HEAT"/>
    <property type="match status" value="1"/>
</dbReference>
<reference evidence="8" key="2">
    <citation type="submission" date="2021-01" db="UniProtKB">
        <authorList>
            <consortium name="EnsemblMetazoa"/>
        </authorList>
    </citation>
    <scope>IDENTIFICATION</scope>
</reference>
<dbReference type="InterPro" id="IPR012485">
    <property type="entry name" value="CENP-I"/>
</dbReference>
<evidence type="ECO:0000313" key="9">
    <source>
        <dbReference type="Proteomes" id="UP000007110"/>
    </source>
</evidence>
<reference evidence="9" key="1">
    <citation type="submission" date="2015-02" db="EMBL/GenBank/DDBJ databases">
        <title>Genome sequencing for Strongylocentrotus purpuratus.</title>
        <authorList>
            <person name="Murali S."/>
            <person name="Liu Y."/>
            <person name="Vee V."/>
            <person name="English A."/>
            <person name="Wang M."/>
            <person name="Skinner E."/>
            <person name="Han Y."/>
            <person name="Muzny D.M."/>
            <person name="Worley K.C."/>
            <person name="Gibbs R.A."/>
        </authorList>
    </citation>
    <scope>NUCLEOTIDE SEQUENCE</scope>
</reference>
<dbReference type="FunCoup" id="A0A7M7RCQ5">
    <property type="interactions" value="195"/>
</dbReference>
<dbReference type="PANTHER" id="PTHR48208">
    <property type="entry name" value="CENTROMERE PROTEIN I"/>
    <property type="match status" value="1"/>
</dbReference>
<dbReference type="OrthoDB" id="6347512at2759"/>
<dbReference type="GO" id="GO:0000939">
    <property type="term" value="C:inner kinetochore"/>
    <property type="evidence" value="ECO:0000318"/>
    <property type="project" value="GO_Central"/>
</dbReference>
<protein>
    <recommendedName>
        <fullName evidence="10">Centromere protein I</fullName>
    </recommendedName>
</protein>
<accession>A0A7M7RCQ5</accession>
<evidence type="ECO:0000256" key="5">
    <source>
        <dbReference type="ARBA" id="ARBA00023242"/>
    </source>
</evidence>
<dbReference type="Proteomes" id="UP000007110">
    <property type="component" value="Unassembled WGS sequence"/>
</dbReference>
<dbReference type="GO" id="GO:0005634">
    <property type="term" value="C:nucleus"/>
    <property type="evidence" value="ECO:0007669"/>
    <property type="project" value="UniProtKB-SubCell"/>
</dbReference>
<dbReference type="KEGG" id="spu:576953"/>
<dbReference type="GeneID" id="576953"/>
<dbReference type="InParanoid" id="A0A7M7RCQ5"/>
<keyword evidence="5" id="KW-0539">Nucleus</keyword>
<evidence type="ECO:0008006" key="10">
    <source>
        <dbReference type="Google" id="ProtNLM"/>
    </source>
</evidence>
<comment type="subcellular location">
    <subcellularLocation>
        <location evidence="2">Chromosome</location>
        <location evidence="2">Centromere</location>
    </subcellularLocation>
    <subcellularLocation>
        <location evidence="1">Nucleus</location>
    </subcellularLocation>
</comment>
<feature type="region of interest" description="Disordered" evidence="7">
    <location>
        <begin position="1"/>
        <end position="39"/>
    </location>
</feature>
<organism evidence="8 9">
    <name type="scientific">Strongylocentrotus purpuratus</name>
    <name type="common">Purple sea urchin</name>
    <dbReference type="NCBI Taxonomy" id="7668"/>
    <lineage>
        <taxon>Eukaryota</taxon>
        <taxon>Metazoa</taxon>
        <taxon>Echinodermata</taxon>
        <taxon>Eleutherozoa</taxon>
        <taxon>Echinozoa</taxon>
        <taxon>Echinoidea</taxon>
        <taxon>Euechinoidea</taxon>
        <taxon>Echinacea</taxon>
        <taxon>Camarodonta</taxon>
        <taxon>Echinidea</taxon>
        <taxon>Strongylocentrotidae</taxon>
        <taxon>Strongylocentrotus</taxon>
    </lineage>
</organism>
<dbReference type="AlphaFoldDB" id="A0A7M7RCQ5"/>
<dbReference type="CTD" id="2491"/>
<evidence type="ECO:0000256" key="7">
    <source>
        <dbReference type="SAM" id="MobiDB-lite"/>
    </source>
</evidence>
<dbReference type="GO" id="GO:0000070">
    <property type="term" value="P:mitotic sister chromatid segregation"/>
    <property type="evidence" value="ECO:0000318"/>
    <property type="project" value="GO_Central"/>
</dbReference>
<name>A0A7M7RCQ5_STRPU</name>
<dbReference type="GO" id="GO:0034080">
    <property type="term" value="P:CENP-A containing chromatin assembly"/>
    <property type="evidence" value="ECO:0000318"/>
    <property type="project" value="GO_Central"/>
</dbReference>
<dbReference type="RefSeq" id="XP_782308.3">
    <property type="nucleotide sequence ID" value="XM_777215.5"/>
</dbReference>